<sequence>MIGDAADLSGTLVRDGGGFALQQDGGGLVRLDLHRLPVDRVEKRVRVIGTWIGDALVEADGVSAP</sequence>
<evidence type="ECO:0000313" key="1">
    <source>
        <dbReference type="EMBL" id="MFD1952542.1"/>
    </source>
</evidence>
<name>A0ABW4U3K0_9SPHN</name>
<dbReference type="Proteomes" id="UP001597400">
    <property type="component" value="Unassembled WGS sequence"/>
</dbReference>
<gene>
    <name evidence="1" type="ORF">ACFSGX_17325</name>
</gene>
<dbReference type="Pfam" id="PF19135">
    <property type="entry name" value="DUF5818"/>
    <property type="match status" value="1"/>
</dbReference>
<organism evidence="1 2">
    <name type="scientific">Sphingomonas arantia</name>
    <dbReference type="NCBI Taxonomy" id="1460676"/>
    <lineage>
        <taxon>Bacteria</taxon>
        <taxon>Pseudomonadati</taxon>
        <taxon>Pseudomonadota</taxon>
        <taxon>Alphaproteobacteria</taxon>
        <taxon>Sphingomonadales</taxon>
        <taxon>Sphingomonadaceae</taxon>
        <taxon>Sphingomonas</taxon>
    </lineage>
</organism>
<accession>A0ABW4U3K0</accession>
<dbReference type="InterPro" id="IPR043856">
    <property type="entry name" value="DUF5818"/>
</dbReference>
<reference evidence="2" key="1">
    <citation type="journal article" date="2019" name="Int. J. Syst. Evol. Microbiol.">
        <title>The Global Catalogue of Microorganisms (GCM) 10K type strain sequencing project: providing services to taxonomists for standard genome sequencing and annotation.</title>
        <authorList>
            <consortium name="The Broad Institute Genomics Platform"/>
            <consortium name="The Broad Institute Genome Sequencing Center for Infectious Disease"/>
            <person name="Wu L."/>
            <person name="Ma J."/>
        </authorList>
    </citation>
    <scope>NUCLEOTIDE SEQUENCE [LARGE SCALE GENOMIC DNA]</scope>
    <source>
        <strain evidence="2">CGMCC 1.12702</strain>
    </source>
</reference>
<protein>
    <submittedName>
        <fullName evidence="1">DUF5818 domain-containing protein</fullName>
    </submittedName>
</protein>
<comment type="caution">
    <text evidence="1">The sequence shown here is derived from an EMBL/GenBank/DDBJ whole genome shotgun (WGS) entry which is preliminary data.</text>
</comment>
<dbReference type="RefSeq" id="WP_380931557.1">
    <property type="nucleotide sequence ID" value="NZ_JBHUGS010000005.1"/>
</dbReference>
<dbReference type="EMBL" id="JBHUGS010000005">
    <property type="protein sequence ID" value="MFD1952542.1"/>
    <property type="molecule type" value="Genomic_DNA"/>
</dbReference>
<proteinExistence type="predicted"/>
<evidence type="ECO:0000313" key="2">
    <source>
        <dbReference type="Proteomes" id="UP001597400"/>
    </source>
</evidence>
<keyword evidence="2" id="KW-1185">Reference proteome</keyword>